<dbReference type="Gene3D" id="3.40.50.1580">
    <property type="entry name" value="Nucleoside phosphorylase domain"/>
    <property type="match status" value="1"/>
</dbReference>
<dbReference type="Proteomes" id="UP000443582">
    <property type="component" value="Unassembled WGS sequence"/>
</dbReference>
<evidence type="ECO:0000313" key="2">
    <source>
        <dbReference type="EMBL" id="RZF22209.1"/>
    </source>
</evidence>
<evidence type="ECO:0000259" key="1">
    <source>
        <dbReference type="Pfam" id="PF01048"/>
    </source>
</evidence>
<accession>A0ABY0IKZ8</accession>
<dbReference type="PANTHER" id="PTHR46994:SF1">
    <property type="entry name" value="5'-METHYLTHIOADENOSINE NUCLEOSIDASE"/>
    <property type="match status" value="1"/>
</dbReference>
<dbReference type="PANTHER" id="PTHR46994">
    <property type="entry name" value="5'-METHYLTHIOADENOSINE/S-ADENOSYLHOMOCYSTEINE NUCLEOSIDASE 1"/>
    <property type="match status" value="1"/>
</dbReference>
<dbReference type="Pfam" id="PF01048">
    <property type="entry name" value="PNP_UDP_1"/>
    <property type="match status" value="1"/>
</dbReference>
<dbReference type="InterPro" id="IPR044580">
    <property type="entry name" value="MTAN"/>
</dbReference>
<dbReference type="RefSeq" id="WP_114705153.1">
    <property type="nucleotide sequence ID" value="NZ_QDKL01000001.1"/>
</dbReference>
<organism evidence="2 3">
    <name type="scientific">Halobacteriovorax vibrionivorans</name>
    <dbReference type="NCBI Taxonomy" id="2152716"/>
    <lineage>
        <taxon>Bacteria</taxon>
        <taxon>Pseudomonadati</taxon>
        <taxon>Bdellovibrionota</taxon>
        <taxon>Bacteriovoracia</taxon>
        <taxon>Bacteriovoracales</taxon>
        <taxon>Halobacteriovoraceae</taxon>
        <taxon>Halobacteriovorax</taxon>
    </lineage>
</organism>
<protein>
    <submittedName>
        <fullName evidence="2">5'-methylthioadenosine nucleosidase</fullName>
    </submittedName>
</protein>
<keyword evidence="3" id="KW-1185">Reference proteome</keyword>
<sequence length="237" mass="26295">MKNIAVIMAMDSEAKPLLEKLKINPDQAEKIDDHLPMKVYKTQYHQHNISIIISGECKRNKVQNVGTAPAVISTITAIKDFNADFIINAGTAGGFKKRGADIGKVYTVETTVFHDRRIPIPGYQDYGTYKSQHDIAKKFATLLGIETGIISTGDSLDMSPEDEKLIESNLALLKDMEAAAIAWVTDQYSIPTLFLKSVTDIVDGEHPTEEEFFANLKLASENLGEKLIELIELIEKI</sequence>
<proteinExistence type="predicted"/>
<comment type="caution">
    <text evidence="2">The sequence shown here is derived from an EMBL/GenBank/DDBJ whole genome shotgun (WGS) entry which is preliminary data.</text>
</comment>
<dbReference type="InterPro" id="IPR035994">
    <property type="entry name" value="Nucleoside_phosphorylase_sf"/>
</dbReference>
<reference evidence="3" key="1">
    <citation type="journal article" date="2019" name="Int. J. Syst. Evol. Microbiol.">
        <title>Halobacteriovorax valvorus sp. nov., a novel prokaryotic predator isolated from coastal seawater of China.</title>
        <authorList>
            <person name="Chen M.-X."/>
        </authorList>
    </citation>
    <scope>NUCLEOTIDE SEQUENCE [LARGE SCALE GENOMIC DNA]</scope>
    <source>
        <strain evidence="3">BL9</strain>
    </source>
</reference>
<dbReference type="CDD" id="cd09008">
    <property type="entry name" value="MTAN"/>
    <property type="match status" value="1"/>
</dbReference>
<feature type="domain" description="Nucleoside phosphorylase" evidence="1">
    <location>
        <begin position="4"/>
        <end position="231"/>
    </location>
</feature>
<dbReference type="SUPFAM" id="SSF53167">
    <property type="entry name" value="Purine and uridine phosphorylases"/>
    <property type="match status" value="1"/>
</dbReference>
<dbReference type="InterPro" id="IPR000845">
    <property type="entry name" value="Nucleoside_phosphorylase_d"/>
</dbReference>
<name>A0ABY0IKZ8_9BACT</name>
<dbReference type="EMBL" id="QDKL01000001">
    <property type="protein sequence ID" value="RZF22209.1"/>
    <property type="molecule type" value="Genomic_DNA"/>
</dbReference>
<evidence type="ECO:0000313" key="3">
    <source>
        <dbReference type="Proteomes" id="UP000443582"/>
    </source>
</evidence>
<gene>
    <name evidence="2" type="ORF">DAY19_00135</name>
</gene>